<evidence type="ECO:0000313" key="2">
    <source>
        <dbReference type="EMBL" id="HIT58122.1"/>
    </source>
</evidence>
<feature type="transmembrane region" description="Helical" evidence="1">
    <location>
        <begin position="246"/>
        <end position="267"/>
    </location>
</feature>
<keyword evidence="1" id="KW-0812">Transmembrane</keyword>
<dbReference type="PANTHER" id="PTHR42867:SF1">
    <property type="entry name" value="MEMBRANE PROTEIN-RELATED"/>
    <property type="match status" value="1"/>
</dbReference>
<protein>
    <submittedName>
        <fullName evidence="2">DUF1385 domain-containing protein</fullName>
    </submittedName>
</protein>
<reference evidence="2" key="1">
    <citation type="submission" date="2020-10" db="EMBL/GenBank/DDBJ databases">
        <authorList>
            <person name="Gilroy R."/>
        </authorList>
    </citation>
    <scope>NUCLEOTIDE SEQUENCE</scope>
    <source>
        <strain evidence="2">CHK33-4379</strain>
    </source>
</reference>
<dbReference type="Proteomes" id="UP000824136">
    <property type="component" value="Unassembled WGS sequence"/>
</dbReference>
<keyword evidence="1" id="KW-0472">Membrane</keyword>
<name>A0A9D1GSI0_9FIRM</name>
<dbReference type="Pfam" id="PF07136">
    <property type="entry name" value="DUF1385"/>
    <property type="match status" value="1"/>
</dbReference>
<feature type="transmembrane region" description="Helical" evidence="1">
    <location>
        <begin position="220"/>
        <end position="240"/>
    </location>
</feature>
<dbReference type="InterPro" id="IPR010787">
    <property type="entry name" value="DUF1385"/>
</dbReference>
<dbReference type="AlphaFoldDB" id="A0A9D1GSI0"/>
<dbReference type="EMBL" id="DVLL01000001">
    <property type="protein sequence ID" value="HIT58122.1"/>
    <property type="molecule type" value="Genomic_DNA"/>
</dbReference>
<evidence type="ECO:0000256" key="1">
    <source>
        <dbReference type="SAM" id="Phobius"/>
    </source>
</evidence>
<dbReference type="PANTHER" id="PTHR42867">
    <property type="entry name" value="MEMBRANE PROTEIN-RELATED"/>
    <property type="match status" value="1"/>
</dbReference>
<proteinExistence type="predicted"/>
<feature type="transmembrane region" description="Helical" evidence="1">
    <location>
        <begin position="154"/>
        <end position="174"/>
    </location>
</feature>
<evidence type="ECO:0000313" key="3">
    <source>
        <dbReference type="Proteomes" id="UP000824136"/>
    </source>
</evidence>
<accession>A0A9D1GSI0</accession>
<feature type="transmembrane region" description="Helical" evidence="1">
    <location>
        <begin position="111"/>
        <end position="134"/>
    </location>
</feature>
<keyword evidence="1" id="KW-1133">Transmembrane helix</keyword>
<organism evidence="2 3">
    <name type="scientific">Candidatus Faeciplasma pullistercoris</name>
    <dbReference type="NCBI Taxonomy" id="2840800"/>
    <lineage>
        <taxon>Bacteria</taxon>
        <taxon>Bacillati</taxon>
        <taxon>Bacillota</taxon>
        <taxon>Clostridia</taxon>
        <taxon>Eubacteriales</taxon>
        <taxon>Oscillospiraceae</taxon>
        <taxon>Oscillospiraceae incertae sedis</taxon>
        <taxon>Candidatus Faeciplasma</taxon>
    </lineage>
</organism>
<gene>
    <name evidence="2" type="ORF">IAC39_00125</name>
</gene>
<sequence length="321" mass="36318">MSDKNSCKGGCKFKSKIGGQALIEGIMMRGIDTEAMAVRLPDGSIDLEQWKLPKAKWYQKTPFVRGPVNFVTTLIDGYKCLSKSADKSLQEENENPSKLEKWLEEKLGDKLMSAVMFISGVLGVALALALFIYLPALATRGLAMLFPGLDDIYILKNVIEGVIKIGIFILYIWLTSLLKDIRRTYEYHGAEHKTIACYEAGDELTVENVKKHTRFHPRCGTSFIFLVLFISIIVNTLFMLPWEQVWLRALLKLCVLPIIVSIAYEVIKLNGKYDNIITKIISAPGLWIQRLTTREPDDSQIEVALAAFIPCIPEDKEQDRW</sequence>
<reference evidence="2" key="2">
    <citation type="journal article" date="2021" name="PeerJ">
        <title>Extensive microbial diversity within the chicken gut microbiome revealed by metagenomics and culture.</title>
        <authorList>
            <person name="Gilroy R."/>
            <person name="Ravi A."/>
            <person name="Getino M."/>
            <person name="Pursley I."/>
            <person name="Horton D.L."/>
            <person name="Alikhan N.F."/>
            <person name="Baker D."/>
            <person name="Gharbi K."/>
            <person name="Hall N."/>
            <person name="Watson M."/>
            <person name="Adriaenssens E.M."/>
            <person name="Foster-Nyarko E."/>
            <person name="Jarju S."/>
            <person name="Secka A."/>
            <person name="Antonio M."/>
            <person name="Oren A."/>
            <person name="Chaudhuri R.R."/>
            <person name="La Ragione R."/>
            <person name="Hildebrand F."/>
            <person name="Pallen M.J."/>
        </authorList>
    </citation>
    <scope>NUCLEOTIDE SEQUENCE</scope>
    <source>
        <strain evidence="2">CHK33-4379</strain>
    </source>
</reference>
<comment type="caution">
    <text evidence="2">The sequence shown here is derived from an EMBL/GenBank/DDBJ whole genome shotgun (WGS) entry which is preliminary data.</text>
</comment>